<feature type="domain" description="Ribosomal protein L9" evidence="9">
    <location>
        <begin position="13"/>
        <end position="40"/>
    </location>
</feature>
<dbReference type="Gene3D" id="3.40.5.10">
    <property type="entry name" value="Ribosomal protein L9, N-terminal domain"/>
    <property type="match status" value="1"/>
</dbReference>
<dbReference type="GO" id="GO:0005840">
    <property type="term" value="C:ribosome"/>
    <property type="evidence" value="ECO:0007669"/>
    <property type="project" value="UniProtKB-KW"/>
</dbReference>
<dbReference type="GO" id="GO:0003735">
    <property type="term" value="F:structural constituent of ribosome"/>
    <property type="evidence" value="ECO:0007669"/>
    <property type="project" value="InterPro"/>
</dbReference>
<gene>
    <name evidence="7" type="primary">rplI</name>
    <name evidence="10" type="ORF">IAD26_05240</name>
</gene>
<dbReference type="PROSITE" id="PS00651">
    <property type="entry name" value="RIBOSOMAL_L9"/>
    <property type="match status" value="1"/>
</dbReference>
<evidence type="ECO:0000256" key="4">
    <source>
        <dbReference type="ARBA" id="ARBA00022980"/>
    </source>
</evidence>
<keyword evidence="5 7" id="KW-0687">Ribonucleoprotein</keyword>
<evidence type="ECO:0000256" key="2">
    <source>
        <dbReference type="ARBA" id="ARBA00022730"/>
    </source>
</evidence>
<comment type="function">
    <text evidence="7">Binds to the 23S rRNA.</text>
</comment>
<evidence type="ECO:0000259" key="9">
    <source>
        <dbReference type="PROSITE" id="PS00651"/>
    </source>
</evidence>
<evidence type="ECO:0000313" key="11">
    <source>
        <dbReference type="Proteomes" id="UP000886748"/>
    </source>
</evidence>
<keyword evidence="2 7" id="KW-0699">rRNA-binding</keyword>
<evidence type="ECO:0000313" key="10">
    <source>
        <dbReference type="EMBL" id="HIU92521.1"/>
    </source>
</evidence>
<evidence type="ECO:0000256" key="1">
    <source>
        <dbReference type="ARBA" id="ARBA00010605"/>
    </source>
</evidence>
<feature type="coiled-coil region" evidence="8">
    <location>
        <begin position="44"/>
        <end position="78"/>
    </location>
</feature>
<evidence type="ECO:0000256" key="6">
    <source>
        <dbReference type="ARBA" id="ARBA00035292"/>
    </source>
</evidence>
<name>A0A9D1N0N8_9CLOT</name>
<dbReference type="PANTHER" id="PTHR21368">
    <property type="entry name" value="50S RIBOSOMAL PROTEIN L9"/>
    <property type="match status" value="1"/>
</dbReference>
<comment type="similarity">
    <text evidence="1 7">Belongs to the bacterial ribosomal protein bL9 family.</text>
</comment>
<dbReference type="Proteomes" id="UP000886748">
    <property type="component" value="Unassembled WGS sequence"/>
</dbReference>
<keyword evidence="3 7" id="KW-0694">RNA-binding</keyword>
<protein>
    <recommendedName>
        <fullName evidence="6 7">Large ribosomal subunit protein bL9</fullName>
    </recommendedName>
</protein>
<evidence type="ECO:0000256" key="3">
    <source>
        <dbReference type="ARBA" id="ARBA00022884"/>
    </source>
</evidence>
<dbReference type="InterPro" id="IPR036791">
    <property type="entry name" value="Ribosomal_bL9_C_sf"/>
</dbReference>
<keyword evidence="8" id="KW-0175">Coiled coil</keyword>
<dbReference type="SUPFAM" id="SSF55658">
    <property type="entry name" value="L9 N-domain-like"/>
    <property type="match status" value="1"/>
</dbReference>
<dbReference type="InterPro" id="IPR009027">
    <property type="entry name" value="Ribosomal_bL9/RNase_H1_N"/>
</dbReference>
<dbReference type="EMBL" id="DVOD01000037">
    <property type="protein sequence ID" value="HIU92521.1"/>
    <property type="molecule type" value="Genomic_DNA"/>
</dbReference>
<dbReference type="InterPro" id="IPR020070">
    <property type="entry name" value="Ribosomal_bL9_N"/>
</dbReference>
<dbReference type="HAMAP" id="MF_00503">
    <property type="entry name" value="Ribosomal_bL9"/>
    <property type="match status" value="1"/>
</dbReference>
<dbReference type="InterPro" id="IPR036935">
    <property type="entry name" value="Ribosomal_bL9_N_sf"/>
</dbReference>
<reference evidence="10" key="1">
    <citation type="submission" date="2020-10" db="EMBL/GenBank/DDBJ databases">
        <authorList>
            <person name="Gilroy R."/>
        </authorList>
    </citation>
    <scope>NUCLEOTIDE SEQUENCE</scope>
    <source>
        <strain evidence="10">CHK154-7741</strain>
    </source>
</reference>
<dbReference type="GO" id="GO:1990904">
    <property type="term" value="C:ribonucleoprotein complex"/>
    <property type="evidence" value="ECO:0007669"/>
    <property type="project" value="UniProtKB-KW"/>
</dbReference>
<dbReference type="AlphaFoldDB" id="A0A9D1N0N8"/>
<dbReference type="InterPro" id="IPR000244">
    <property type="entry name" value="Ribosomal_bL9"/>
</dbReference>
<dbReference type="NCBIfam" id="TIGR00158">
    <property type="entry name" value="L9"/>
    <property type="match status" value="1"/>
</dbReference>
<evidence type="ECO:0000256" key="7">
    <source>
        <dbReference type="HAMAP-Rule" id="MF_00503"/>
    </source>
</evidence>
<comment type="caution">
    <text evidence="10">The sequence shown here is derived from an EMBL/GenBank/DDBJ whole genome shotgun (WGS) entry which is preliminary data.</text>
</comment>
<evidence type="ECO:0000256" key="8">
    <source>
        <dbReference type="SAM" id="Coils"/>
    </source>
</evidence>
<evidence type="ECO:0000256" key="5">
    <source>
        <dbReference type="ARBA" id="ARBA00023274"/>
    </source>
</evidence>
<proteinExistence type="inferred from homology"/>
<dbReference type="GO" id="GO:0006412">
    <property type="term" value="P:translation"/>
    <property type="evidence" value="ECO:0007669"/>
    <property type="project" value="UniProtKB-UniRule"/>
</dbReference>
<dbReference type="SUPFAM" id="SSF55653">
    <property type="entry name" value="Ribosomal protein L9 C-domain"/>
    <property type="match status" value="1"/>
</dbReference>
<sequence>MQVILRKDVQNVGEAGDVVTVKDGYARNFLIPQNVAEIATAGALKNREQNLARIKAKQEKLHQEALELAQRIEALEKLELSARAGESGKLFGTITTKKLAEELNAKLGTSIDRKIISLDAAINKVGEFRMLIKLTSKVKTELPVIVTASEILQSEIEEAPETEEAAE</sequence>
<accession>A0A9D1N0N8</accession>
<organism evidence="10 11">
    <name type="scientific">Candidatus Limenecus avicola</name>
    <dbReference type="NCBI Taxonomy" id="2840847"/>
    <lineage>
        <taxon>Bacteria</taxon>
        <taxon>Bacillati</taxon>
        <taxon>Bacillota</taxon>
        <taxon>Clostridia</taxon>
        <taxon>Eubacteriales</taxon>
        <taxon>Clostridiaceae</taxon>
        <taxon>Clostridiaceae incertae sedis</taxon>
        <taxon>Candidatus Limenecus</taxon>
    </lineage>
</organism>
<dbReference type="GO" id="GO:0019843">
    <property type="term" value="F:rRNA binding"/>
    <property type="evidence" value="ECO:0007669"/>
    <property type="project" value="UniProtKB-UniRule"/>
</dbReference>
<dbReference type="Gene3D" id="3.10.430.100">
    <property type="entry name" value="Ribosomal protein L9, C-terminal domain"/>
    <property type="match status" value="1"/>
</dbReference>
<dbReference type="InterPro" id="IPR020594">
    <property type="entry name" value="Ribosomal_bL9_bac/chp"/>
</dbReference>
<keyword evidence="4 7" id="KW-0689">Ribosomal protein</keyword>
<reference evidence="10" key="2">
    <citation type="journal article" date="2021" name="PeerJ">
        <title>Extensive microbial diversity within the chicken gut microbiome revealed by metagenomics and culture.</title>
        <authorList>
            <person name="Gilroy R."/>
            <person name="Ravi A."/>
            <person name="Getino M."/>
            <person name="Pursley I."/>
            <person name="Horton D.L."/>
            <person name="Alikhan N.F."/>
            <person name="Baker D."/>
            <person name="Gharbi K."/>
            <person name="Hall N."/>
            <person name="Watson M."/>
            <person name="Adriaenssens E.M."/>
            <person name="Foster-Nyarko E."/>
            <person name="Jarju S."/>
            <person name="Secka A."/>
            <person name="Antonio M."/>
            <person name="Oren A."/>
            <person name="Chaudhuri R.R."/>
            <person name="La Ragione R."/>
            <person name="Hildebrand F."/>
            <person name="Pallen M.J."/>
        </authorList>
    </citation>
    <scope>NUCLEOTIDE SEQUENCE</scope>
    <source>
        <strain evidence="10">CHK154-7741</strain>
    </source>
</reference>
<dbReference type="InterPro" id="IPR020069">
    <property type="entry name" value="Ribosomal_bL9_C"/>
</dbReference>
<dbReference type="Pfam" id="PF01281">
    <property type="entry name" value="Ribosomal_L9_N"/>
    <property type="match status" value="1"/>
</dbReference>
<dbReference type="Pfam" id="PF03948">
    <property type="entry name" value="Ribosomal_L9_C"/>
    <property type="match status" value="1"/>
</dbReference>